<dbReference type="GeneID" id="37060285"/>
<proteinExistence type="predicted"/>
<dbReference type="VEuPathDB" id="FungiDB:BO70DRAFT_13268"/>
<dbReference type="Proteomes" id="UP000247233">
    <property type="component" value="Unassembled WGS sequence"/>
</dbReference>
<reference evidence="1 2" key="1">
    <citation type="submission" date="2016-12" db="EMBL/GenBank/DDBJ databases">
        <title>The genomes of Aspergillus section Nigri reveals drivers in fungal speciation.</title>
        <authorList>
            <consortium name="DOE Joint Genome Institute"/>
            <person name="Vesth T.C."/>
            <person name="Nybo J."/>
            <person name="Theobald S."/>
            <person name="Brandl J."/>
            <person name="Frisvad J.C."/>
            <person name="Nielsen K.F."/>
            <person name="Lyhne E.K."/>
            <person name="Kogle M.E."/>
            <person name="Kuo A."/>
            <person name="Riley R."/>
            <person name="Clum A."/>
            <person name="Nolan M."/>
            <person name="Lipzen A."/>
            <person name="Salamov A."/>
            <person name="Henrissat B."/>
            <person name="Wiebenga A."/>
            <person name="De Vries R.P."/>
            <person name="Grigoriev I.V."/>
            <person name="Mortensen U.H."/>
            <person name="Andersen M.R."/>
            <person name="Baker S.E."/>
        </authorList>
    </citation>
    <scope>NUCLEOTIDE SEQUENCE [LARGE SCALE GENOMIC DNA]</scope>
    <source>
        <strain evidence="1 2">CBS 117.55</strain>
    </source>
</reference>
<evidence type="ECO:0000313" key="1">
    <source>
        <dbReference type="EMBL" id="PWY92535.1"/>
    </source>
</evidence>
<accession>A0A317X2F5</accession>
<dbReference type="AlphaFoldDB" id="A0A317X2F5"/>
<sequence>MFATGASQLNMVPAFMPSNADRERRPSATRWCATISQEDGTVALGSPLPFTAPFSFNPVLRYWARYAPVPMIIAQSQTGPPYTASVLEPSKSAKPDIPGLTALREWGRAICKPVGGQAD</sequence>
<protein>
    <submittedName>
        <fullName evidence="1">Uncharacterized protein</fullName>
    </submittedName>
</protein>
<keyword evidence="2" id="KW-1185">Reference proteome</keyword>
<dbReference type="RefSeq" id="XP_025404274.1">
    <property type="nucleotide sequence ID" value="XM_025538048.1"/>
</dbReference>
<dbReference type="EMBL" id="MSFL01000001">
    <property type="protein sequence ID" value="PWY92535.1"/>
    <property type="molecule type" value="Genomic_DNA"/>
</dbReference>
<comment type="caution">
    <text evidence="1">The sequence shown here is derived from an EMBL/GenBank/DDBJ whole genome shotgun (WGS) entry which is preliminary data.</text>
</comment>
<gene>
    <name evidence="1" type="ORF">BO70DRAFT_13268</name>
</gene>
<evidence type="ECO:0000313" key="2">
    <source>
        <dbReference type="Proteomes" id="UP000247233"/>
    </source>
</evidence>
<organism evidence="1 2">
    <name type="scientific">Aspergillus heteromorphus CBS 117.55</name>
    <dbReference type="NCBI Taxonomy" id="1448321"/>
    <lineage>
        <taxon>Eukaryota</taxon>
        <taxon>Fungi</taxon>
        <taxon>Dikarya</taxon>
        <taxon>Ascomycota</taxon>
        <taxon>Pezizomycotina</taxon>
        <taxon>Eurotiomycetes</taxon>
        <taxon>Eurotiomycetidae</taxon>
        <taxon>Eurotiales</taxon>
        <taxon>Aspergillaceae</taxon>
        <taxon>Aspergillus</taxon>
        <taxon>Aspergillus subgen. Circumdati</taxon>
    </lineage>
</organism>
<name>A0A317X2F5_9EURO</name>